<dbReference type="RefSeq" id="WP_208239245.1">
    <property type="nucleotide sequence ID" value="NZ_BAAAQU010000002.1"/>
</dbReference>
<comment type="similarity">
    <text evidence="1">Belongs to the ROK (NagC/XylR) family.</text>
</comment>
<dbReference type="InterPro" id="IPR000600">
    <property type="entry name" value="ROK"/>
</dbReference>
<dbReference type="PANTHER" id="PTHR18964">
    <property type="entry name" value="ROK (REPRESSOR, ORF, KINASE) FAMILY"/>
    <property type="match status" value="1"/>
</dbReference>
<dbReference type="InterPro" id="IPR043129">
    <property type="entry name" value="ATPase_NBD"/>
</dbReference>
<dbReference type="EMBL" id="JAGFBF010000005">
    <property type="protein sequence ID" value="MBO2990337.1"/>
    <property type="molecule type" value="Genomic_DNA"/>
</dbReference>
<name>A0A939QEH2_9MICO</name>
<accession>A0A939QEH2</accession>
<evidence type="ECO:0000313" key="3">
    <source>
        <dbReference type="Proteomes" id="UP000668403"/>
    </source>
</evidence>
<dbReference type="NCBIfam" id="NF045942">
    <property type="entry name" value="PolPhglucPhase"/>
    <property type="match status" value="1"/>
</dbReference>
<dbReference type="CDD" id="cd24058">
    <property type="entry name" value="ASKHA_NBD_ROK_PPGK"/>
    <property type="match status" value="1"/>
</dbReference>
<dbReference type="Pfam" id="PF00480">
    <property type="entry name" value="ROK"/>
    <property type="match status" value="1"/>
</dbReference>
<evidence type="ECO:0000313" key="2">
    <source>
        <dbReference type="EMBL" id="MBO2990337.1"/>
    </source>
</evidence>
<dbReference type="SUPFAM" id="SSF53067">
    <property type="entry name" value="Actin-like ATPase domain"/>
    <property type="match status" value="1"/>
</dbReference>
<protein>
    <submittedName>
        <fullName evidence="2">ROK family protein</fullName>
    </submittedName>
</protein>
<dbReference type="AlphaFoldDB" id="A0A939QEH2"/>
<evidence type="ECO:0000256" key="1">
    <source>
        <dbReference type="ARBA" id="ARBA00006479"/>
    </source>
</evidence>
<dbReference type="Gene3D" id="3.30.420.40">
    <property type="match status" value="2"/>
</dbReference>
<gene>
    <name evidence="2" type="ORF">J4H85_10075</name>
</gene>
<proteinExistence type="inferred from homology"/>
<sequence>MEQHTGESPRLAIGIDVGGTGIKGAAVDLDTGEKLTKRHKSLTPEGGLPGPVAASVAEMVDAIRDELDDTGLLARSVTPKIGVTLPGVVQHGIMRTAANIDQSWIDLDAVALMTDAIGAPAYVVNDADAAGIAESAFGAVAGLSGVTLVFTFGTGIGAALIHDGVLVPNFELGHLDLGEHRNYERYASPKNIEREGISLGEWAERVRAYIVHIEQLFWPDRIVIGGSISKSSDEYLPFASVRAEVIPAHFRNNAGIVGAARLAAR</sequence>
<reference evidence="2" key="1">
    <citation type="submission" date="2021-03" db="EMBL/GenBank/DDBJ databases">
        <title>Leucobacter chromiisoli sp. nov., isolated from chromium-containing soil of chemical plant.</title>
        <authorList>
            <person name="Xu Z."/>
        </authorList>
    </citation>
    <scope>NUCLEOTIDE SEQUENCE</scope>
    <source>
        <strain evidence="2">K 70/01</strain>
    </source>
</reference>
<comment type="caution">
    <text evidence="2">The sequence shown here is derived from an EMBL/GenBank/DDBJ whole genome shotgun (WGS) entry which is preliminary data.</text>
</comment>
<keyword evidence="3" id="KW-1185">Reference proteome</keyword>
<organism evidence="2 3">
    <name type="scientific">Leucobacter tardus</name>
    <dbReference type="NCBI Taxonomy" id="501483"/>
    <lineage>
        <taxon>Bacteria</taxon>
        <taxon>Bacillati</taxon>
        <taxon>Actinomycetota</taxon>
        <taxon>Actinomycetes</taxon>
        <taxon>Micrococcales</taxon>
        <taxon>Microbacteriaceae</taxon>
        <taxon>Leucobacter</taxon>
    </lineage>
</organism>
<dbReference type="PANTHER" id="PTHR18964:SF146">
    <property type="entry name" value="POLYPHOSPHATE GLUCOKINASE"/>
    <property type="match status" value="1"/>
</dbReference>
<dbReference type="Proteomes" id="UP000668403">
    <property type="component" value="Unassembled WGS sequence"/>
</dbReference>